<dbReference type="PANTHER" id="PTHR43135:SF3">
    <property type="entry name" value="ALPHA-D-RIBOSE 1-METHYLPHOSPHONATE 5-TRIPHOSPHATE DIPHOSPHATASE"/>
    <property type="match status" value="1"/>
</dbReference>
<dbReference type="PANTHER" id="PTHR43135">
    <property type="entry name" value="ALPHA-D-RIBOSE 1-METHYLPHOSPHONATE 5-TRIPHOSPHATE DIPHOSPHATASE"/>
    <property type="match status" value="1"/>
</dbReference>
<dbReference type="RefSeq" id="WP_157588992.1">
    <property type="nucleotide sequence ID" value="NZ_WPIN01000014.1"/>
</dbReference>
<dbReference type="GO" id="GO:0016810">
    <property type="term" value="F:hydrolase activity, acting on carbon-nitrogen (but not peptide) bonds"/>
    <property type="evidence" value="ECO:0007669"/>
    <property type="project" value="InterPro"/>
</dbReference>
<sequence>MRFKHYWLGVIIVGLASTGLRAQKTAIVCKQLIDGTGKVIQNAAIIIEADRIIAIGGKNNIPKGVPITDLGEYTVLPGLIDAHVHPFIDKDDYQVDHLRRSSAQKALEGLKNMQDLLYAGWTTLRIAGDADVAYAQFDIRNAINKGLFVGPHIFGAGHYISVTGGGGDINFLSYEQPIIADGLVANGPEEMRKAVREEIKHGSDWIKILVTGAFMTVGDNPQDVHFSDEELKAVMDEAARRHKPVMAHAHATEGIKMAIKAGVRSVEHGSYLDEEGINLMLQHGTYLVPTLAVGLFFQEKYFNSKALVKAVQLGKHDQAENVKNRMLSLAIQKGVKIALGTDNVGFPPTFPAREFAELVKLGMTPMQAILAGTKVNAEMMGKEKDLGTVEVGKLADLIAVKGDPLIDITELQRVKFVMIGGKPIKHEK</sequence>
<dbReference type="InterPro" id="IPR011059">
    <property type="entry name" value="Metal-dep_hydrolase_composite"/>
</dbReference>
<dbReference type="EMBL" id="WPIN01000014">
    <property type="protein sequence ID" value="MVM34178.1"/>
    <property type="molecule type" value="Genomic_DNA"/>
</dbReference>
<keyword evidence="3" id="KW-1185">Reference proteome</keyword>
<dbReference type="InterPro" id="IPR057744">
    <property type="entry name" value="OTAase-like"/>
</dbReference>
<comment type="caution">
    <text evidence="2">The sequence shown here is derived from an EMBL/GenBank/DDBJ whole genome shotgun (WGS) entry which is preliminary data.</text>
</comment>
<dbReference type="AlphaFoldDB" id="A0A7K1SKA7"/>
<reference evidence="2 3" key="1">
    <citation type="submission" date="2019-12" db="EMBL/GenBank/DDBJ databases">
        <title>Spirosoma sp. HMF4905 genome sequencing and assembly.</title>
        <authorList>
            <person name="Kang H."/>
            <person name="Cha I."/>
            <person name="Kim H."/>
            <person name="Joh K."/>
        </authorList>
    </citation>
    <scope>NUCLEOTIDE SEQUENCE [LARGE SCALE GENOMIC DNA]</scope>
    <source>
        <strain evidence="2 3">HMF4905</strain>
    </source>
</reference>
<dbReference type="InterPro" id="IPR051781">
    <property type="entry name" value="Metallo-dep_Hydrolase"/>
</dbReference>
<dbReference type="SUPFAM" id="SSF51338">
    <property type="entry name" value="Composite domain of metallo-dependent hydrolases"/>
    <property type="match status" value="1"/>
</dbReference>
<gene>
    <name evidence="2" type="ORF">GO755_29365</name>
</gene>
<dbReference type="Gene3D" id="3.20.20.140">
    <property type="entry name" value="Metal-dependent hydrolases"/>
    <property type="match status" value="1"/>
</dbReference>
<protein>
    <submittedName>
        <fullName evidence="2">Amidohydrolase family protein</fullName>
    </submittedName>
</protein>
<name>A0A7K1SKA7_9BACT</name>
<keyword evidence="2" id="KW-0378">Hydrolase</keyword>
<dbReference type="Proteomes" id="UP000436006">
    <property type="component" value="Unassembled WGS sequence"/>
</dbReference>
<dbReference type="InterPro" id="IPR006680">
    <property type="entry name" value="Amidohydro-rel"/>
</dbReference>
<dbReference type="Pfam" id="PF01979">
    <property type="entry name" value="Amidohydro_1"/>
    <property type="match status" value="1"/>
</dbReference>
<feature type="domain" description="Amidohydrolase-related" evidence="1">
    <location>
        <begin position="74"/>
        <end position="423"/>
    </location>
</feature>
<accession>A0A7K1SKA7</accession>
<proteinExistence type="predicted"/>
<evidence type="ECO:0000313" key="3">
    <source>
        <dbReference type="Proteomes" id="UP000436006"/>
    </source>
</evidence>
<dbReference type="InterPro" id="IPR032466">
    <property type="entry name" value="Metal_Hydrolase"/>
</dbReference>
<evidence type="ECO:0000313" key="2">
    <source>
        <dbReference type="EMBL" id="MVM34178.1"/>
    </source>
</evidence>
<dbReference type="SUPFAM" id="SSF51556">
    <property type="entry name" value="Metallo-dependent hydrolases"/>
    <property type="match status" value="1"/>
</dbReference>
<organism evidence="2 3">
    <name type="scientific">Spirosoma arboris</name>
    <dbReference type="NCBI Taxonomy" id="2682092"/>
    <lineage>
        <taxon>Bacteria</taxon>
        <taxon>Pseudomonadati</taxon>
        <taxon>Bacteroidota</taxon>
        <taxon>Cytophagia</taxon>
        <taxon>Cytophagales</taxon>
        <taxon>Cytophagaceae</taxon>
        <taxon>Spirosoma</taxon>
    </lineage>
</organism>
<evidence type="ECO:0000259" key="1">
    <source>
        <dbReference type="Pfam" id="PF01979"/>
    </source>
</evidence>
<dbReference type="Gene3D" id="2.30.40.10">
    <property type="entry name" value="Urease, subunit C, domain 1"/>
    <property type="match status" value="1"/>
</dbReference>
<dbReference type="CDD" id="cd01299">
    <property type="entry name" value="Met_dep_hydrolase_A"/>
    <property type="match status" value="1"/>
</dbReference>